<comment type="caution">
    <text evidence="1">The sequence shown here is derived from an EMBL/GenBank/DDBJ whole genome shotgun (WGS) entry which is preliminary data.</text>
</comment>
<dbReference type="AlphaFoldDB" id="A0AAW1UJQ7"/>
<proteinExistence type="predicted"/>
<sequence length="94" mass="10910">MLKYKNSITYSGNLKKLFEYVHSILSSEEYIPRFRHQDNLTCSNNYGNSETLADTSLFVSTEEPLNTEFPDIRRNSNDDRLEQVMVDAAIVKDK</sequence>
<dbReference type="Proteomes" id="UP001431783">
    <property type="component" value="Unassembled WGS sequence"/>
</dbReference>
<accession>A0AAW1UJQ7</accession>
<keyword evidence="2" id="KW-1185">Reference proteome</keyword>
<reference evidence="1 2" key="1">
    <citation type="submission" date="2023-03" db="EMBL/GenBank/DDBJ databases">
        <title>Genome insight into feeding habits of ladybird beetles.</title>
        <authorList>
            <person name="Li H.-S."/>
            <person name="Huang Y.-H."/>
            <person name="Pang H."/>
        </authorList>
    </citation>
    <scope>NUCLEOTIDE SEQUENCE [LARGE SCALE GENOMIC DNA]</scope>
    <source>
        <strain evidence="1">SYSU_2023b</strain>
        <tissue evidence="1">Whole body</tissue>
    </source>
</reference>
<name>A0AAW1UJQ7_9CUCU</name>
<organism evidence="1 2">
    <name type="scientific">Henosepilachna vigintioctopunctata</name>
    <dbReference type="NCBI Taxonomy" id="420089"/>
    <lineage>
        <taxon>Eukaryota</taxon>
        <taxon>Metazoa</taxon>
        <taxon>Ecdysozoa</taxon>
        <taxon>Arthropoda</taxon>
        <taxon>Hexapoda</taxon>
        <taxon>Insecta</taxon>
        <taxon>Pterygota</taxon>
        <taxon>Neoptera</taxon>
        <taxon>Endopterygota</taxon>
        <taxon>Coleoptera</taxon>
        <taxon>Polyphaga</taxon>
        <taxon>Cucujiformia</taxon>
        <taxon>Coccinelloidea</taxon>
        <taxon>Coccinellidae</taxon>
        <taxon>Epilachninae</taxon>
        <taxon>Epilachnini</taxon>
        <taxon>Henosepilachna</taxon>
    </lineage>
</organism>
<evidence type="ECO:0000313" key="2">
    <source>
        <dbReference type="Proteomes" id="UP001431783"/>
    </source>
</evidence>
<gene>
    <name evidence="1" type="ORF">WA026_010169</name>
</gene>
<dbReference type="EMBL" id="JARQZJ010000064">
    <property type="protein sequence ID" value="KAK9880295.1"/>
    <property type="molecule type" value="Genomic_DNA"/>
</dbReference>
<evidence type="ECO:0000313" key="1">
    <source>
        <dbReference type="EMBL" id="KAK9880295.1"/>
    </source>
</evidence>
<protein>
    <submittedName>
        <fullName evidence="1">Uncharacterized protein</fullName>
    </submittedName>
</protein>